<keyword evidence="7" id="KW-0573">Peptidoglycan synthesis</keyword>
<evidence type="ECO:0000256" key="13">
    <source>
        <dbReference type="ARBA" id="ARBA00042443"/>
    </source>
</evidence>
<keyword evidence="6" id="KW-0133">Cell shape</keyword>
<dbReference type="Gene3D" id="3.65.10.10">
    <property type="entry name" value="Enolpyruvate transferase domain"/>
    <property type="match status" value="2"/>
</dbReference>
<evidence type="ECO:0000259" key="16">
    <source>
        <dbReference type="Pfam" id="PF00275"/>
    </source>
</evidence>
<dbReference type="GO" id="GO:0009252">
    <property type="term" value="P:peptidoglycan biosynthetic process"/>
    <property type="evidence" value="ECO:0007669"/>
    <property type="project" value="UniProtKB-KW"/>
</dbReference>
<dbReference type="InterPro" id="IPR050068">
    <property type="entry name" value="MurA_subfamily"/>
</dbReference>
<gene>
    <name evidence="17" type="ORF">A2927_03240</name>
</gene>
<dbReference type="EMBL" id="MHKL01000029">
    <property type="protein sequence ID" value="OGY89040.1"/>
    <property type="molecule type" value="Genomic_DNA"/>
</dbReference>
<dbReference type="PANTHER" id="PTHR43783">
    <property type="entry name" value="UDP-N-ACETYLGLUCOSAMINE 1-CARBOXYVINYLTRANSFERASE"/>
    <property type="match status" value="1"/>
</dbReference>
<evidence type="ECO:0000256" key="10">
    <source>
        <dbReference type="ARBA" id="ARBA00038367"/>
    </source>
</evidence>
<evidence type="ECO:0000256" key="4">
    <source>
        <dbReference type="ARBA" id="ARBA00022618"/>
    </source>
</evidence>
<evidence type="ECO:0000256" key="2">
    <source>
        <dbReference type="ARBA" id="ARBA00004752"/>
    </source>
</evidence>
<comment type="similarity">
    <text evidence="10">Belongs to the EPSP synthase family. MurA subfamily.</text>
</comment>
<organism evidence="17 18">
    <name type="scientific">Candidatus Komeilibacteria bacterium RIFCSPLOWO2_01_FULL_45_10</name>
    <dbReference type="NCBI Taxonomy" id="1798550"/>
    <lineage>
        <taxon>Bacteria</taxon>
        <taxon>Candidatus Komeiliibacteriota</taxon>
    </lineage>
</organism>
<accession>A0A1G2BL70</accession>
<dbReference type="GO" id="GO:0051301">
    <property type="term" value="P:cell division"/>
    <property type="evidence" value="ECO:0007669"/>
    <property type="project" value="UniProtKB-KW"/>
</dbReference>
<dbReference type="InterPro" id="IPR001986">
    <property type="entry name" value="Enolpyruvate_Tfrase_dom"/>
</dbReference>
<dbReference type="InterPro" id="IPR036968">
    <property type="entry name" value="Enolpyruvate_Tfrase_sf"/>
</dbReference>
<evidence type="ECO:0000313" key="18">
    <source>
        <dbReference type="Proteomes" id="UP000178849"/>
    </source>
</evidence>
<feature type="domain" description="Enolpyruvate transferase" evidence="16">
    <location>
        <begin position="6"/>
        <end position="423"/>
    </location>
</feature>
<dbReference type="GO" id="GO:0005737">
    <property type="term" value="C:cytoplasm"/>
    <property type="evidence" value="ECO:0007669"/>
    <property type="project" value="UniProtKB-SubCell"/>
</dbReference>
<evidence type="ECO:0000313" key="17">
    <source>
        <dbReference type="EMBL" id="OGY89040.1"/>
    </source>
</evidence>
<evidence type="ECO:0000256" key="3">
    <source>
        <dbReference type="ARBA" id="ARBA00022490"/>
    </source>
</evidence>
<proteinExistence type="inferred from homology"/>
<reference evidence="17 18" key="1">
    <citation type="journal article" date="2016" name="Nat. Commun.">
        <title>Thousands of microbial genomes shed light on interconnected biogeochemical processes in an aquifer system.</title>
        <authorList>
            <person name="Anantharaman K."/>
            <person name="Brown C.T."/>
            <person name="Hug L.A."/>
            <person name="Sharon I."/>
            <person name="Castelle C.J."/>
            <person name="Probst A.J."/>
            <person name="Thomas B.C."/>
            <person name="Singh A."/>
            <person name="Wilkins M.J."/>
            <person name="Karaoz U."/>
            <person name="Brodie E.L."/>
            <person name="Williams K.H."/>
            <person name="Hubbard S.S."/>
            <person name="Banfield J.F."/>
        </authorList>
    </citation>
    <scope>NUCLEOTIDE SEQUENCE [LARGE SCALE GENOMIC DNA]</scope>
</reference>
<protein>
    <recommendedName>
        <fullName evidence="12">UDP-N-acetylglucosamine 1-carboxyvinyltransferase</fullName>
        <ecNumber evidence="11">2.5.1.7</ecNumber>
    </recommendedName>
    <alternativeName>
        <fullName evidence="13">Enoylpyruvate transferase</fullName>
    </alternativeName>
    <alternativeName>
        <fullName evidence="14">UDP-N-acetylglucosamine enolpyruvyl transferase</fullName>
    </alternativeName>
</protein>
<keyword evidence="5" id="KW-0808">Transferase</keyword>
<dbReference type="InterPro" id="IPR013792">
    <property type="entry name" value="RNA3'P_cycl/enolpyr_Trfase_a/b"/>
</dbReference>
<dbReference type="STRING" id="1798550.A2927_03240"/>
<dbReference type="AlphaFoldDB" id="A0A1G2BL70"/>
<evidence type="ECO:0000256" key="1">
    <source>
        <dbReference type="ARBA" id="ARBA00004496"/>
    </source>
</evidence>
<evidence type="ECO:0000256" key="12">
    <source>
        <dbReference type="ARBA" id="ARBA00039754"/>
    </source>
</evidence>
<evidence type="ECO:0000256" key="7">
    <source>
        <dbReference type="ARBA" id="ARBA00022984"/>
    </source>
</evidence>
<comment type="pathway">
    <text evidence="2">Cell wall biogenesis; peptidoglycan biosynthesis.</text>
</comment>
<sequence>MSYYLIQGQNKLRGEIKVNSTKNSTVAILAAALLNQGTTELFNFPDLEEAKRMMEILESLGVRFKRLGTRHLKIIPPKKINLAALNFQAANKTRSVLFLFGILMHYFKTFKLPKAGGCKLGLRTIAPYLYGLENFGLKISASAQYYLTKRIKKSPPREIVLYESGDTVTETMLMAAALTPREITIKYASANYQVQELCFLLEKLGVKIQGIGTTTLTVTGKKTINKNVSYELAEDPIEAMLFIALAATTASAITIKGCPIDFLELELLKLSKMGFKYQILKKYFSRNQKTRLVDLKTFPSRLKALADKIDSRPYPGLNIDNLPFFVPIATQASGSTLIHDWVYENRAVYYNELNRLGAQITLADPHRVYVTGPAKLVGAEMVCPPALRPAVIILIAMIASRGKSILRNIYSIDRGYENLPERLKKLGVKIKKVEE</sequence>
<evidence type="ECO:0000256" key="15">
    <source>
        <dbReference type="ARBA" id="ARBA00047527"/>
    </source>
</evidence>
<dbReference type="Proteomes" id="UP000178849">
    <property type="component" value="Unassembled WGS sequence"/>
</dbReference>
<evidence type="ECO:0000256" key="6">
    <source>
        <dbReference type="ARBA" id="ARBA00022960"/>
    </source>
</evidence>
<dbReference type="GO" id="GO:0008360">
    <property type="term" value="P:regulation of cell shape"/>
    <property type="evidence" value="ECO:0007669"/>
    <property type="project" value="UniProtKB-KW"/>
</dbReference>
<dbReference type="PANTHER" id="PTHR43783:SF1">
    <property type="entry name" value="UDP-N-ACETYLGLUCOSAMINE 1-CARBOXYVINYLTRANSFERASE"/>
    <property type="match status" value="1"/>
</dbReference>
<comment type="subcellular location">
    <subcellularLocation>
        <location evidence="1">Cytoplasm</location>
    </subcellularLocation>
</comment>
<comment type="caution">
    <text evidence="17">The sequence shown here is derived from an EMBL/GenBank/DDBJ whole genome shotgun (WGS) entry which is preliminary data.</text>
</comment>
<name>A0A1G2BL70_9BACT</name>
<dbReference type="Pfam" id="PF00275">
    <property type="entry name" value="EPSP_synthase"/>
    <property type="match status" value="1"/>
</dbReference>
<comment type="catalytic activity">
    <reaction evidence="15">
        <text>phosphoenolpyruvate + UDP-N-acetyl-alpha-D-glucosamine = UDP-N-acetyl-3-O-(1-carboxyvinyl)-alpha-D-glucosamine + phosphate</text>
        <dbReference type="Rhea" id="RHEA:18681"/>
        <dbReference type="ChEBI" id="CHEBI:43474"/>
        <dbReference type="ChEBI" id="CHEBI:57705"/>
        <dbReference type="ChEBI" id="CHEBI:58702"/>
        <dbReference type="ChEBI" id="CHEBI:68483"/>
        <dbReference type="EC" id="2.5.1.7"/>
    </reaction>
</comment>
<dbReference type="EC" id="2.5.1.7" evidence="11"/>
<keyword evidence="3" id="KW-0963">Cytoplasm</keyword>
<keyword evidence="8" id="KW-0131">Cell cycle</keyword>
<evidence type="ECO:0000256" key="5">
    <source>
        <dbReference type="ARBA" id="ARBA00022679"/>
    </source>
</evidence>
<evidence type="ECO:0000256" key="14">
    <source>
        <dbReference type="ARBA" id="ARBA00042842"/>
    </source>
</evidence>
<keyword evidence="9" id="KW-0961">Cell wall biogenesis/degradation</keyword>
<dbReference type="GO" id="GO:0071555">
    <property type="term" value="P:cell wall organization"/>
    <property type="evidence" value="ECO:0007669"/>
    <property type="project" value="UniProtKB-KW"/>
</dbReference>
<dbReference type="NCBIfam" id="NF006873">
    <property type="entry name" value="PRK09369.1"/>
    <property type="match status" value="1"/>
</dbReference>
<keyword evidence="4" id="KW-0132">Cell division</keyword>
<dbReference type="GO" id="GO:0008760">
    <property type="term" value="F:UDP-N-acetylglucosamine 1-carboxyvinyltransferase activity"/>
    <property type="evidence" value="ECO:0007669"/>
    <property type="project" value="UniProtKB-EC"/>
</dbReference>
<evidence type="ECO:0000256" key="11">
    <source>
        <dbReference type="ARBA" id="ARBA00039108"/>
    </source>
</evidence>
<evidence type="ECO:0000256" key="8">
    <source>
        <dbReference type="ARBA" id="ARBA00023306"/>
    </source>
</evidence>
<dbReference type="SUPFAM" id="SSF55205">
    <property type="entry name" value="EPT/RTPC-like"/>
    <property type="match status" value="1"/>
</dbReference>
<evidence type="ECO:0000256" key="9">
    <source>
        <dbReference type="ARBA" id="ARBA00023316"/>
    </source>
</evidence>